<proteinExistence type="predicted"/>
<sequence length="68" mass="7222">MSPAQIEAYVDAASALLDLTIETAHRPGVLRYFGLAADMAALVDAVPLEPHHEAAVHFTPISPREGEA</sequence>
<reference evidence="1 2" key="1">
    <citation type="submission" date="2017-01" db="EMBL/GenBank/DDBJ databases">
        <authorList>
            <person name="Mah S.A."/>
            <person name="Swanson W.J."/>
            <person name="Moy G.W."/>
            <person name="Vacquier V.D."/>
        </authorList>
    </citation>
    <scope>NUCLEOTIDE SEQUENCE [LARGE SCALE GENOMIC DNA]</scope>
    <source>
        <strain evidence="1 2">DCY110</strain>
    </source>
</reference>
<evidence type="ECO:0000313" key="2">
    <source>
        <dbReference type="Proteomes" id="UP000186609"/>
    </source>
</evidence>
<protein>
    <recommendedName>
        <fullName evidence="3">DUF4089 domain-containing protein</fullName>
    </recommendedName>
</protein>
<dbReference type="KEGG" id="rhy:RD110_11420"/>
<dbReference type="RefSeq" id="WP_076199550.1">
    <property type="nucleotide sequence ID" value="NZ_CP019236.1"/>
</dbReference>
<dbReference type="AlphaFoldDB" id="A0A1P8JVF6"/>
<dbReference type="Proteomes" id="UP000186609">
    <property type="component" value="Chromosome"/>
</dbReference>
<dbReference type="STRING" id="1842727.RD110_11420"/>
<evidence type="ECO:0008006" key="3">
    <source>
        <dbReference type="Google" id="ProtNLM"/>
    </source>
</evidence>
<dbReference type="InterPro" id="IPR025148">
    <property type="entry name" value="AtzG-like"/>
</dbReference>
<organism evidence="1 2">
    <name type="scientific">Rhodoferax koreensis</name>
    <dbReference type="NCBI Taxonomy" id="1842727"/>
    <lineage>
        <taxon>Bacteria</taxon>
        <taxon>Pseudomonadati</taxon>
        <taxon>Pseudomonadota</taxon>
        <taxon>Betaproteobacteria</taxon>
        <taxon>Burkholderiales</taxon>
        <taxon>Comamonadaceae</taxon>
        <taxon>Rhodoferax</taxon>
    </lineage>
</organism>
<keyword evidence="2" id="KW-1185">Reference proteome</keyword>
<name>A0A1P8JVF6_9BURK</name>
<evidence type="ECO:0000313" key="1">
    <source>
        <dbReference type="EMBL" id="APW37733.1"/>
    </source>
</evidence>
<dbReference type="Pfam" id="PF13318">
    <property type="entry name" value="AtzG-like"/>
    <property type="match status" value="1"/>
</dbReference>
<gene>
    <name evidence="1" type="ORF">RD110_11420</name>
</gene>
<dbReference type="EMBL" id="CP019236">
    <property type="protein sequence ID" value="APW37733.1"/>
    <property type="molecule type" value="Genomic_DNA"/>
</dbReference>
<dbReference type="OrthoDB" id="8858699at2"/>
<accession>A0A1P8JVF6</accession>